<comment type="caution">
    <text evidence="2">The sequence shown here is derived from an EMBL/GenBank/DDBJ whole genome shotgun (WGS) entry which is preliminary data.</text>
</comment>
<proteinExistence type="predicted"/>
<dbReference type="Proteomes" id="UP000295814">
    <property type="component" value="Unassembled WGS sequence"/>
</dbReference>
<dbReference type="OrthoDB" id="1494006at2"/>
<reference evidence="2 3" key="1">
    <citation type="submission" date="2019-07" db="EMBL/GenBank/DDBJ databases">
        <title>Seonamhaeicola sp. W255 draft genome.</title>
        <authorList>
            <person name="Zhang X.-Y."/>
            <person name="Zhang R."/>
            <person name="Zhong Y.-L."/>
            <person name="Du Z.-J."/>
        </authorList>
    </citation>
    <scope>NUCLEOTIDE SEQUENCE [LARGE SCALE GENOMIC DNA]</scope>
    <source>
        <strain evidence="2 3">W255</strain>
    </source>
</reference>
<name>A0A562Y7K7_9FLAO</name>
<dbReference type="AlphaFoldDB" id="A0A562Y7K7"/>
<keyword evidence="1" id="KW-1133">Transmembrane helix</keyword>
<keyword evidence="3" id="KW-1185">Reference proteome</keyword>
<dbReference type="EMBL" id="SMZJ02000021">
    <property type="protein sequence ID" value="TWO30411.1"/>
    <property type="molecule type" value="Genomic_DNA"/>
</dbReference>
<gene>
    <name evidence="2" type="ORF">E1J38_014750</name>
</gene>
<keyword evidence="1" id="KW-0812">Transmembrane</keyword>
<organism evidence="2 3">
    <name type="scientific">Seonamhaeicola sediminis</name>
    <dbReference type="NCBI Taxonomy" id="2528206"/>
    <lineage>
        <taxon>Bacteria</taxon>
        <taxon>Pseudomonadati</taxon>
        <taxon>Bacteroidota</taxon>
        <taxon>Flavobacteriia</taxon>
        <taxon>Flavobacteriales</taxon>
        <taxon>Flavobacteriaceae</taxon>
    </lineage>
</organism>
<keyword evidence="1" id="KW-0472">Membrane</keyword>
<evidence type="ECO:0000313" key="2">
    <source>
        <dbReference type="EMBL" id="TWO30411.1"/>
    </source>
</evidence>
<feature type="transmembrane region" description="Helical" evidence="1">
    <location>
        <begin position="6"/>
        <end position="23"/>
    </location>
</feature>
<evidence type="ECO:0000256" key="1">
    <source>
        <dbReference type="SAM" id="Phobius"/>
    </source>
</evidence>
<sequence>MDEKLTLGILGLYTVIYLVVFFIQKSQIDRQKDVITSMKSFMEIFKVDEVKKYVEMRNERILHDATKFITDSDQIKKMSDDLIKNTTKPIQEAYTEIMAQRYEELVRVVFQIVINQEPERREQFIKDLLPNNEHYLIPMLKDYENKIV</sequence>
<accession>A0A562Y7K7</accession>
<protein>
    <submittedName>
        <fullName evidence="2">Uncharacterized protein</fullName>
    </submittedName>
</protein>
<evidence type="ECO:0000313" key="3">
    <source>
        <dbReference type="Proteomes" id="UP000295814"/>
    </source>
</evidence>
<dbReference type="RefSeq" id="WP_133357606.1">
    <property type="nucleotide sequence ID" value="NZ_SMZJ02000021.1"/>
</dbReference>